<dbReference type="PANTHER" id="PTHR33164">
    <property type="entry name" value="TRANSCRIPTIONAL REGULATOR, MARR FAMILY"/>
    <property type="match status" value="1"/>
</dbReference>
<evidence type="ECO:0000259" key="1">
    <source>
        <dbReference type="PROSITE" id="PS50995"/>
    </source>
</evidence>
<name>A0ABQ4CZS0_9ACTN</name>
<evidence type="ECO:0000313" key="3">
    <source>
        <dbReference type="Proteomes" id="UP000604117"/>
    </source>
</evidence>
<feature type="domain" description="HTH marR-type" evidence="1">
    <location>
        <begin position="18"/>
        <end position="149"/>
    </location>
</feature>
<dbReference type="Pfam" id="PF12802">
    <property type="entry name" value="MarR_2"/>
    <property type="match status" value="1"/>
</dbReference>
<dbReference type="InterPro" id="IPR036388">
    <property type="entry name" value="WH-like_DNA-bd_sf"/>
</dbReference>
<keyword evidence="3" id="KW-1185">Reference proteome</keyword>
<dbReference type="EMBL" id="BONE01000070">
    <property type="protein sequence ID" value="GIF76780.1"/>
    <property type="molecule type" value="Genomic_DNA"/>
</dbReference>
<dbReference type="PROSITE" id="PS50995">
    <property type="entry name" value="HTH_MARR_2"/>
    <property type="match status" value="1"/>
</dbReference>
<dbReference type="PRINTS" id="PR00598">
    <property type="entry name" value="HTHMARR"/>
</dbReference>
<evidence type="ECO:0000313" key="2">
    <source>
        <dbReference type="EMBL" id="GIF76780.1"/>
    </source>
</evidence>
<dbReference type="InterPro" id="IPR039422">
    <property type="entry name" value="MarR/SlyA-like"/>
</dbReference>
<accession>A0ABQ4CZS0</accession>
<reference evidence="2 3" key="1">
    <citation type="submission" date="2021-01" db="EMBL/GenBank/DDBJ databases">
        <title>Whole genome shotgun sequence of Asanoa siamensis NBRC 107932.</title>
        <authorList>
            <person name="Komaki H."/>
            <person name="Tamura T."/>
        </authorList>
    </citation>
    <scope>NUCLEOTIDE SEQUENCE [LARGE SCALE GENOMIC DNA]</scope>
    <source>
        <strain evidence="2 3">NBRC 107932</strain>
    </source>
</reference>
<dbReference type="PANTHER" id="PTHR33164:SF99">
    <property type="entry name" value="MARR FAMILY REGULATORY PROTEIN"/>
    <property type="match status" value="1"/>
</dbReference>
<dbReference type="InterPro" id="IPR036390">
    <property type="entry name" value="WH_DNA-bd_sf"/>
</dbReference>
<dbReference type="Gene3D" id="1.10.10.10">
    <property type="entry name" value="Winged helix-like DNA-binding domain superfamily/Winged helix DNA-binding domain"/>
    <property type="match status" value="1"/>
</dbReference>
<organism evidence="2 3">
    <name type="scientific">Asanoa siamensis</name>
    <dbReference type="NCBI Taxonomy" id="926357"/>
    <lineage>
        <taxon>Bacteria</taxon>
        <taxon>Bacillati</taxon>
        <taxon>Actinomycetota</taxon>
        <taxon>Actinomycetes</taxon>
        <taxon>Micromonosporales</taxon>
        <taxon>Micromonosporaceae</taxon>
        <taxon>Asanoa</taxon>
    </lineage>
</organism>
<dbReference type="InterPro" id="IPR011991">
    <property type="entry name" value="ArsR-like_HTH"/>
</dbReference>
<dbReference type="SUPFAM" id="SSF46785">
    <property type="entry name" value="Winged helix' DNA-binding domain"/>
    <property type="match status" value="1"/>
</dbReference>
<dbReference type="RefSeq" id="WP_203717648.1">
    <property type="nucleotide sequence ID" value="NZ_BONE01000070.1"/>
</dbReference>
<protein>
    <recommendedName>
        <fullName evidence="1">HTH marR-type domain-containing protein</fullName>
    </recommendedName>
</protein>
<proteinExistence type="predicted"/>
<comment type="caution">
    <text evidence="2">The sequence shown here is derived from an EMBL/GenBank/DDBJ whole genome shotgun (WGS) entry which is preliminary data.</text>
</comment>
<gene>
    <name evidence="2" type="ORF">Asi02nite_62980</name>
</gene>
<dbReference type="InterPro" id="IPR000835">
    <property type="entry name" value="HTH_MarR-typ"/>
</dbReference>
<dbReference type="Proteomes" id="UP000604117">
    <property type="component" value="Unassembled WGS sequence"/>
</dbReference>
<dbReference type="CDD" id="cd00090">
    <property type="entry name" value="HTH_ARSR"/>
    <property type="match status" value="1"/>
</dbReference>
<dbReference type="SMART" id="SM00347">
    <property type="entry name" value="HTH_MARR"/>
    <property type="match status" value="1"/>
</dbReference>
<sequence>MPDSARPPWPPVDLPDGHVATGLLLQMAHRAAHDRLAEALRPLGMDVRHFGILRFLTRGGLTQRQLIDLVGVDKSTLVRIIDQLEEQRLAVRTRDPHDRRAFQVTITDHGRQRLAAADTAAAEVGERLFGWLDPPDRGQLHHTLRRIIAQARNDRT</sequence>